<dbReference type="Proteomes" id="UP000311469">
    <property type="component" value="Chromosome cSF1"/>
</dbReference>
<protein>
    <submittedName>
        <fullName evidence="1">Uncharacterized protein</fullName>
    </submittedName>
</protein>
<dbReference type="RefSeq" id="WP_140042023.1">
    <property type="nucleotide sequence ID" value="NZ_CP041016.1"/>
</dbReference>
<reference evidence="1 2" key="1">
    <citation type="submission" date="2019-06" db="EMBL/GenBank/DDBJ databases">
        <title>Genome organization and adaptive potential of archetypical organophosphate degarding Sphingobium fuliginis ATCC 27551.</title>
        <authorList>
            <person name="Sarwar A."/>
            <person name="Parthasarathy S."/>
            <person name="Singh C."/>
            <person name="Siddavattam D."/>
        </authorList>
    </citation>
    <scope>NUCLEOTIDE SEQUENCE [LARGE SCALE GENOMIC DNA]</scope>
    <source>
        <strain evidence="1 2">ATCC 27551</strain>
    </source>
</reference>
<accession>A0A5B8CD29</accession>
<sequence>MITARQIRWQPIDILPPDRQDGRRMLLWEGDRPVIGRWDAERQGWEDPEGMHLLEEITHWADINPPD</sequence>
<evidence type="ECO:0000313" key="2">
    <source>
        <dbReference type="Proteomes" id="UP000311469"/>
    </source>
</evidence>
<organism evidence="1 2">
    <name type="scientific">Sphingobium fuliginis ATCC 27551</name>
    <dbReference type="NCBI Taxonomy" id="1208342"/>
    <lineage>
        <taxon>Bacteria</taxon>
        <taxon>Pseudomonadati</taxon>
        <taxon>Pseudomonadota</taxon>
        <taxon>Alphaproteobacteria</taxon>
        <taxon>Sphingomonadales</taxon>
        <taxon>Sphingomonadaceae</taxon>
        <taxon>Sphingobium</taxon>
    </lineage>
</organism>
<proteinExistence type="predicted"/>
<name>A0A5B8CD29_SPHSA</name>
<gene>
    <name evidence="1" type="ORF">FIL70_08325</name>
</gene>
<evidence type="ECO:0000313" key="1">
    <source>
        <dbReference type="EMBL" id="QDC37223.1"/>
    </source>
</evidence>
<dbReference type="EMBL" id="CP041016">
    <property type="protein sequence ID" value="QDC37223.1"/>
    <property type="molecule type" value="Genomic_DNA"/>
</dbReference>
<dbReference type="KEGG" id="sufl:FIL70_08325"/>
<dbReference type="AlphaFoldDB" id="A0A5B8CD29"/>